<dbReference type="AlphaFoldDB" id="A4BV76"/>
<dbReference type="OrthoDB" id="2734473at2"/>
<evidence type="ECO:0000313" key="2">
    <source>
        <dbReference type="EMBL" id="EAR20343.1"/>
    </source>
</evidence>
<dbReference type="RefSeq" id="WP_005000792.1">
    <property type="nucleotide sequence ID" value="NZ_CH672427.1"/>
</dbReference>
<comment type="caution">
    <text evidence="2">The sequence shown here is derived from an EMBL/GenBank/DDBJ whole genome shotgun (WGS) entry which is preliminary data.</text>
</comment>
<evidence type="ECO:0000256" key="1">
    <source>
        <dbReference type="SAM" id="Phobius"/>
    </source>
</evidence>
<evidence type="ECO:0000313" key="3">
    <source>
        <dbReference type="Proteomes" id="UP000003374"/>
    </source>
</evidence>
<keyword evidence="1" id="KW-0812">Transmembrane</keyword>
<dbReference type="STRING" id="314278.NB231_06710"/>
<keyword evidence="1" id="KW-1133">Transmembrane helix</keyword>
<feature type="transmembrane region" description="Helical" evidence="1">
    <location>
        <begin position="6"/>
        <end position="30"/>
    </location>
</feature>
<keyword evidence="1" id="KW-0472">Membrane</keyword>
<reference evidence="2 3" key="1">
    <citation type="submission" date="2006-02" db="EMBL/GenBank/DDBJ databases">
        <authorList>
            <person name="Waterbury J."/>
            <person name="Ferriera S."/>
            <person name="Johnson J."/>
            <person name="Kravitz S."/>
            <person name="Halpern A."/>
            <person name="Remington K."/>
            <person name="Beeson K."/>
            <person name="Tran B."/>
            <person name="Rogers Y.-H."/>
            <person name="Friedman R."/>
            <person name="Venter J.C."/>
        </authorList>
    </citation>
    <scope>NUCLEOTIDE SEQUENCE [LARGE SCALE GENOMIC DNA]</scope>
    <source>
        <strain evidence="2 3">Nb-231</strain>
    </source>
</reference>
<sequence length="51" mass="5826">MSGTIPVMICLLVWLYVFTMFVLVGLIELLRAYLLVKSLGWCEGVFTYHVS</sequence>
<keyword evidence="3" id="KW-1185">Reference proteome</keyword>
<proteinExistence type="predicted"/>
<dbReference type="Proteomes" id="UP000003374">
    <property type="component" value="Unassembled WGS sequence"/>
</dbReference>
<organism evidence="2 3">
    <name type="scientific">Nitrococcus mobilis Nb-231</name>
    <dbReference type="NCBI Taxonomy" id="314278"/>
    <lineage>
        <taxon>Bacteria</taxon>
        <taxon>Pseudomonadati</taxon>
        <taxon>Pseudomonadota</taxon>
        <taxon>Gammaproteobacteria</taxon>
        <taxon>Chromatiales</taxon>
        <taxon>Ectothiorhodospiraceae</taxon>
        <taxon>Nitrococcus</taxon>
    </lineage>
</organism>
<gene>
    <name evidence="2" type="ORF">NB231_06710</name>
</gene>
<dbReference type="EMBL" id="AAOF01000024">
    <property type="protein sequence ID" value="EAR20343.1"/>
    <property type="molecule type" value="Genomic_DNA"/>
</dbReference>
<dbReference type="HOGENOM" id="CLU_3101398_0_0_6"/>
<name>A4BV76_9GAMM</name>
<protein>
    <submittedName>
        <fullName evidence="2">Uncharacterized protein</fullName>
    </submittedName>
</protein>
<accession>A4BV76</accession>